<evidence type="ECO:0000256" key="15">
    <source>
        <dbReference type="RuleBase" id="RU003357"/>
    </source>
</evidence>
<dbReference type="InterPro" id="IPR036942">
    <property type="entry name" value="Beta-barrel_TonB_sf"/>
</dbReference>
<dbReference type="Gene3D" id="3.55.50.30">
    <property type="match status" value="1"/>
</dbReference>
<feature type="chain" id="PRO_5025692326" evidence="16">
    <location>
        <begin position="30"/>
        <end position="815"/>
    </location>
</feature>
<keyword evidence="7 16" id="KW-0732">Signal</keyword>
<dbReference type="GO" id="GO:0015344">
    <property type="term" value="F:siderophore uptake transmembrane transporter activity"/>
    <property type="evidence" value="ECO:0007669"/>
    <property type="project" value="TreeGrafter"/>
</dbReference>
<evidence type="ECO:0000256" key="12">
    <source>
        <dbReference type="ARBA" id="ARBA00023170"/>
    </source>
</evidence>
<dbReference type="PROSITE" id="PS52016">
    <property type="entry name" value="TONB_DEPENDENT_REC_3"/>
    <property type="match status" value="1"/>
</dbReference>
<dbReference type="InterPro" id="IPR011662">
    <property type="entry name" value="Secretin/TonB_short_N"/>
</dbReference>
<dbReference type="GO" id="GO:0015891">
    <property type="term" value="P:siderophore transport"/>
    <property type="evidence" value="ECO:0007669"/>
    <property type="project" value="InterPro"/>
</dbReference>
<keyword evidence="10 15" id="KW-0798">TonB box</keyword>
<dbReference type="PANTHER" id="PTHR32552:SF68">
    <property type="entry name" value="FERRICHROME OUTER MEMBRANE TRANSPORTER_PHAGE RECEPTOR"/>
    <property type="match status" value="1"/>
</dbReference>
<evidence type="ECO:0000256" key="10">
    <source>
        <dbReference type="ARBA" id="ARBA00023077"/>
    </source>
</evidence>
<dbReference type="FunFam" id="2.40.170.20:FF:000005">
    <property type="entry name" value="TonB-dependent siderophore receptor"/>
    <property type="match status" value="1"/>
</dbReference>
<evidence type="ECO:0000256" key="9">
    <source>
        <dbReference type="ARBA" id="ARBA00023065"/>
    </source>
</evidence>
<dbReference type="InterPro" id="IPR000531">
    <property type="entry name" value="Beta-barrel_TonB"/>
</dbReference>
<comment type="subcellular location">
    <subcellularLocation>
        <location evidence="1 14">Cell outer membrane</location>
        <topology evidence="1 14">Multi-pass membrane protein</topology>
    </subcellularLocation>
</comment>
<evidence type="ECO:0000256" key="16">
    <source>
        <dbReference type="SAM" id="SignalP"/>
    </source>
</evidence>
<feature type="domain" description="Secretin/TonB short N-terminal" evidence="17">
    <location>
        <begin position="69"/>
        <end position="119"/>
    </location>
</feature>
<keyword evidence="11 14" id="KW-0472">Membrane</keyword>
<dbReference type="InterPro" id="IPR037066">
    <property type="entry name" value="Plug_dom_sf"/>
</dbReference>
<dbReference type="SMART" id="SM00965">
    <property type="entry name" value="STN"/>
    <property type="match status" value="1"/>
</dbReference>
<evidence type="ECO:0000256" key="8">
    <source>
        <dbReference type="ARBA" id="ARBA00023004"/>
    </source>
</evidence>
<organism evidence="18">
    <name type="scientific">Comamonas kerstersii</name>
    <dbReference type="NCBI Taxonomy" id="225992"/>
    <lineage>
        <taxon>Bacteria</taxon>
        <taxon>Pseudomonadati</taxon>
        <taxon>Pseudomonadota</taxon>
        <taxon>Betaproteobacteria</taxon>
        <taxon>Burkholderiales</taxon>
        <taxon>Comamonadaceae</taxon>
        <taxon>Comamonas</taxon>
    </lineage>
</organism>
<dbReference type="Pfam" id="PF00593">
    <property type="entry name" value="TonB_dep_Rec_b-barrel"/>
    <property type="match status" value="1"/>
</dbReference>
<reference evidence="18" key="1">
    <citation type="submission" date="2019-09" db="EMBL/GenBank/DDBJ databases">
        <title>Draft genome sequences of 48 bacterial type strains from the CCUG.</title>
        <authorList>
            <person name="Tunovic T."/>
            <person name="Pineiro-Iglesias B."/>
            <person name="Unosson C."/>
            <person name="Inganas E."/>
            <person name="Ohlen M."/>
            <person name="Cardew S."/>
            <person name="Jensie-Markopoulos S."/>
            <person name="Salva-Serra F."/>
            <person name="Jaen-Luchoro D."/>
            <person name="Karlsson R."/>
            <person name="Svensson-Stadler L."/>
            <person name="Chun J."/>
            <person name="Moore E."/>
        </authorList>
    </citation>
    <scope>NUCLEOTIDE SEQUENCE</scope>
    <source>
        <strain evidence="18">CCUG 15333</strain>
    </source>
</reference>
<proteinExistence type="inferred from homology"/>
<gene>
    <name evidence="18" type="ORF">F7P80_02870</name>
</gene>
<keyword evidence="6 14" id="KW-0812">Transmembrane</keyword>
<evidence type="ECO:0000256" key="14">
    <source>
        <dbReference type="PROSITE-ProRule" id="PRU01360"/>
    </source>
</evidence>
<dbReference type="EMBL" id="VZOT01000001">
    <property type="protein sequence ID" value="KAB0588857.1"/>
    <property type="molecule type" value="Genomic_DNA"/>
</dbReference>
<dbReference type="GO" id="GO:0009279">
    <property type="term" value="C:cell outer membrane"/>
    <property type="evidence" value="ECO:0007669"/>
    <property type="project" value="UniProtKB-SubCell"/>
</dbReference>
<keyword evidence="5" id="KW-0410">Iron transport</keyword>
<dbReference type="Gene3D" id="2.170.130.10">
    <property type="entry name" value="TonB-dependent receptor, plug domain"/>
    <property type="match status" value="1"/>
</dbReference>
<evidence type="ECO:0000256" key="2">
    <source>
        <dbReference type="ARBA" id="ARBA00009810"/>
    </source>
</evidence>
<dbReference type="Gene3D" id="2.40.170.20">
    <property type="entry name" value="TonB-dependent receptor, beta-barrel domain"/>
    <property type="match status" value="1"/>
</dbReference>
<accession>A0A6A1R6T6</accession>
<evidence type="ECO:0000256" key="11">
    <source>
        <dbReference type="ARBA" id="ARBA00023136"/>
    </source>
</evidence>
<evidence type="ECO:0000313" key="18">
    <source>
        <dbReference type="EMBL" id="KAB0588857.1"/>
    </source>
</evidence>
<protein>
    <submittedName>
        <fullName evidence="18">TonB-dependent siderophore receptor</fullName>
    </submittedName>
</protein>
<keyword evidence="9" id="KW-0406">Ion transport</keyword>
<dbReference type="SUPFAM" id="SSF56935">
    <property type="entry name" value="Porins"/>
    <property type="match status" value="1"/>
</dbReference>
<sequence length="815" mass="89333">MSSRPSRPLQSKTTLVLALSLAWSTTALHAQAVSAPAASSRASDTAQSFQLQAQPLAEALNHWAGQTRMQLLVQQNLVAGKRAPAVSGTLNAREALSRLLAGSGLRARFDGNLVTIEPGSAAPRSEATLPAVQVTDRAEQEVANGPVLGYVAKRSKTGTKTDTALMETPMTIHVVSKEQIENQGAQQLTQALRYTPGLSAEIRGDTSRFDMLAFRGIGGVSDTFLYLDGLRLPRGASYLVPQVDMHSVERVEVIKGPASVIYGQAPLGGIVSMVTKRPTAENFKEVSLSLGSHNRRQLAWDSGGALNEDGSLQYRLTALARKADTSVQFSQEERIYVAPSLTWKPNADTQLTLYALYQHDPKGGFYGVLPSAGSILPNPNGQIPRDFFDGSPDYNKFDRKQASIGYSLSHRFNDQWSLSQNMRYWRMDLEQNQVGTSGLGADQHTITRYAQWSKEKLNAINIDTHLQGKLQTGDVAHQVLVGLDLQHDRWQQTQGFGGAPGLDYLNPDYGQAITMPEAYTSPDRRQSLMGLYVQDQMKWGRWGLTLGGRFDNARAKNDNRLAKTYSDQKLHKFTWRAGLMHNFDNGVAPYVSYATSYDPSVTANPYGDPFKPTTGKQYEVGVKYQPPGRDALFTLSAFDLTQQNVLTQDPLSNKPNAKVQTGEVNSKGVEFEARFSPLKNLNIIGGLSWIDPKVTRSNGADLGKRPITVAKQTASIWADYRLSEGPLAGLMFGGGVRHVGSAFADAANQQKIPSFTVMDAMLRYELRYLDPSLRGATLALNVTNLANKTFFTCNGVNFCNYGPGRTFLATLKYGW</sequence>
<evidence type="ECO:0000256" key="3">
    <source>
        <dbReference type="ARBA" id="ARBA00022448"/>
    </source>
</evidence>
<dbReference type="InterPro" id="IPR039426">
    <property type="entry name" value="TonB-dep_rcpt-like"/>
</dbReference>
<evidence type="ECO:0000256" key="5">
    <source>
        <dbReference type="ARBA" id="ARBA00022496"/>
    </source>
</evidence>
<evidence type="ECO:0000256" key="7">
    <source>
        <dbReference type="ARBA" id="ARBA00022729"/>
    </source>
</evidence>
<dbReference type="Pfam" id="PF07715">
    <property type="entry name" value="Plug"/>
    <property type="match status" value="1"/>
</dbReference>
<dbReference type="RefSeq" id="WP_151042562.1">
    <property type="nucleotide sequence ID" value="NZ_VZOT01000001.1"/>
</dbReference>
<evidence type="ECO:0000259" key="17">
    <source>
        <dbReference type="SMART" id="SM00965"/>
    </source>
</evidence>
<feature type="signal peptide" evidence="16">
    <location>
        <begin position="1"/>
        <end position="29"/>
    </location>
</feature>
<comment type="caution">
    <text evidence="18">The sequence shown here is derived from an EMBL/GenBank/DDBJ whole genome shotgun (WGS) entry which is preliminary data.</text>
</comment>
<keyword evidence="8" id="KW-0408">Iron</keyword>
<dbReference type="CDD" id="cd01347">
    <property type="entry name" value="ligand_gated_channel"/>
    <property type="match status" value="1"/>
</dbReference>
<name>A0A6A1R6T6_9BURK</name>
<dbReference type="PANTHER" id="PTHR32552">
    <property type="entry name" value="FERRICHROME IRON RECEPTOR-RELATED"/>
    <property type="match status" value="1"/>
</dbReference>
<keyword evidence="12 18" id="KW-0675">Receptor</keyword>
<dbReference type="InterPro" id="IPR010105">
    <property type="entry name" value="TonB_sidphr_rcpt"/>
</dbReference>
<dbReference type="InterPro" id="IPR012910">
    <property type="entry name" value="Plug_dom"/>
</dbReference>
<dbReference type="GO" id="GO:0038023">
    <property type="term" value="F:signaling receptor activity"/>
    <property type="evidence" value="ECO:0007669"/>
    <property type="project" value="InterPro"/>
</dbReference>
<dbReference type="NCBIfam" id="TIGR01783">
    <property type="entry name" value="TonB-siderophor"/>
    <property type="match status" value="1"/>
</dbReference>
<evidence type="ECO:0000256" key="1">
    <source>
        <dbReference type="ARBA" id="ARBA00004571"/>
    </source>
</evidence>
<evidence type="ECO:0000256" key="6">
    <source>
        <dbReference type="ARBA" id="ARBA00022692"/>
    </source>
</evidence>
<keyword evidence="3 14" id="KW-0813">Transport</keyword>
<dbReference type="AlphaFoldDB" id="A0A6A1R6T6"/>
<dbReference type="Pfam" id="PF07660">
    <property type="entry name" value="STN"/>
    <property type="match status" value="1"/>
</dbReference>
<keyword evidence="13 14" id="KW-0998">Cell outer membrane</keyword>
<evidence type="ECO:0000256" key="4">
    <source>
        <dbReference type="ARBA" id="ARBA00022452"/>
    </source>
</evidence>
<dbReference type="FunFam" id="2.170.130.10:FF:000001">
    <property type="entry name" value="Catecholate siderophore TonB-dependent receptor"/>
    <property type="match status" value="1"/>
</dbReference>
<evidence type="ECO:0000256" key="13">
    <source>
        <dbReference type="ARBA" id="ARBA00023237"/>
    </source>
</evidence>
<comment type="similarity">
    <text evidence="2 14 15">Belongs to the TonB-dependent receptor family.</text>
</comment>
<keyword evidence="4 14" id="KW-1134">Transmembrane beta strand</keyword>